<reference evidence="1 3" key="1">
    <citation type="journal article" date="2014" name="BMC Genomics">
        <title>Nucleomorph and plastid genome sequences of the chlorarachniophyte Lotharella oceanica: convergent reductive evolution and frequent recombination in nucleomorph-bearing algae.</title>
        <authorList>
            <person name="Tanifuji G."/>
            <person name="Onodera N.T."/>
            <person name="Brown M.W."/>
            <person name="Curtis B.A."/>
            <person name="Roger A.J."/>
            <person name="Ka-Shu Wong G."/>
            <person name="Melkonian M."/>
            <person name="Archibald J.M."/>
        </authorList>
    </citation>
    <scope>NUCLEOTIDE SEQUENCE [LARGE SCALE GENOMIC DNA]</scope>
    <source>
        <strain evidence="1 3">CCMP622</strain>
    </source>
</reference>
<evidence type="ECO:0000313" key="3">
    <source>
        <dbReference type="Proteomes" id="UP000243670"/>
    </source>
</evidence>
<evidence type="ECO:0000313" key="1">
    <source>
        <dbReference type="EMBL" id="AIB09994.1"/>
    </source>
</evidence>
<dbReference type="EMBL" id="CP006629">
    <property type="protein sequence ID" value="AIB09994.1"/>
    <property type="molecule type" value="Genomic_DNA"/>
</dbReference>
<gene>
    <name evidence="2" type="ORF">LSP00402_LOCUS13111</name>
    <name evidence="1" type="ORF">M951_chr390</name>
</gene>
<keyword evidence="1" id="KW-0542">Nucleomorph</keyword>
<dbReference type="Gene3D" id="3.100.10.10">
    <property type="match status" value="1"/>
</dbReference>
<dbReference type="Proteomes" id="UP000243670">
    <property type="component" value="Nucleomorph 3"/>
</dbReference>
<reference evidence="2" key="2">
    <citation type="submission" date="2021-01" db="EMBL/GenBank/DDBJ databases">
        <authorList>
            <person name="Corre E."/>
            <person name="Pelletier E."/>
            <person name="Niang G."/>
            <person name="Scheremetjew M."/>
            <person name="Finn R."/>
            <person name="Kale V."/>
            <person name="Holt S."/>
            <person name="Cochrane G."/>
            <person name="Meng A."/>
            <person name="Brown T."/>
            <person name="Cohen L."/>
        </authorList>
    </citation>
    <scope>NUCLEOTIDE SEQUENCE</scope>
    <source>
        <strain evidence="2">CCMP622</strain>
    </source>
</reference>
<name>A0A060DHJ8_9EUKA</name>
<sequence>MIQFNYIKKNKKKINFIKNSQKFLIFNKKITHILLYINLFLLKNISKKKIISFRNIQKYFKLKNITNITKNKIFIFPGTIVGPIDHTHHLLIHISSFKISKNVENHIINNGGEFSKLECNFIYKKNLKNLKIIKNN</sequence>
<protein>
    <submittedName>
        <fullName evidence="1">Uncharacterized protein</fullName>
    </submittedName>
</protein>
<accession>A0A060DHJ8</accession>
<dbReference type="EMBL" id="HBHP01021058">
    <property type="protein sequence ID" value="CAD9769129.1"/>
    <property type="molecule type" value="Transcribed_RNA"/>
</dbReference>
<geneLocation type="nucleomorph" evidence="1"/>
<dbReference type="AlphaFoldDB" id="A0A060DHJ8"/>
<organism evidence="1 3">
    <name type="scientific">Lotharella oceanica</name>
    <dbReference type="NCBI Taxonomy" id="641309"/>
    <lineage>
        <taxon>Eukaryota</taxon>
        <taxon>Sar</taxon>
        <taxon>Rhizaria</taxon>
        <taxon>Cercozoa</taxon>
        <taxon>Chlorarachniophyceae</taxon>
        <taxon>Lotharella</taxon>
    </lineage>
</organism>
<proteinExistence type="predicted"/>
<evidence type="ECO:0000313" key="2">
    <source>
        <dbReference type="EMBL" id="CAD9769129.1"/>
    </source>
</evidence>